<feature type="compositionally biased region" description="Basic residues" evidence="1">
    <location>
        <begin position="41"/>
        <end position="50"/>
    </location>
</feature>
<dbReference type="EMBL" id="LR796639">
    <property type="protein sequence ID" value="CAB4156629.1"/>
    <property type="molecule type" value="Genomic_DNA"/>
</dbReference>
<sequence length="56" mass="6793">MSRFEEDDELLEEYSRYVKSFHGVPEDYDTWVHSEYGESKKRTRSPRRHNDKGLSI</sequence>
<feature type="region of interest" description="Disordered" evidence="1">
    <location>
        <begin position="35"/>
        <end position="56"/>
    </location>
</feature>
<evidence type="ECO:0000313" key="2">
    <source>
        <dbReference type="EMBL" id="CAB4156629.1"/>
    </source>
</evidence>
<organism evidence="2">
    <name type="scientific">uncultured Caudovirales phage</name>
    <dbReference type="NCBI Taxonomy" id="2100421"/>
    <lineage>
        <taxon>Viruses</taxon>
        <taxon>Duplodnaviria</taxon>
        <taxon>Heunggongvirae</taxon>
        <taxon>Uroviricota</taxon>
        <taxon>Caudoviricetes</taxon>
        <taxon>Peduoviridae</taxon>
        <taxon>Maltschvirus</taxon>
        <taxon>Maltschvirus maltsch</taxon>
    </lineage>
</organism>
<reference evidence="2" key="1">
    <citation type="submission" date="2020-04" db="EMBL/GenBank/DDBJ databases">
        <authorList>
            <person name="Chiriac C."/>
            <person name="Salcher M."/>
            <person name="Ghai R."/>
            <person name="Kavagutti S V."/>
        </authorList>
    </citation>
    <scope>NUCLEOTIDE SEQUENCE</scope>
</reference>
<accession>A0A6J5NBZ1</accession>
<evidence type="ECO:0000256" key="1">
    <source>
        <dbReference type="SAM" id="MobiDB-lite"/>
    </source>
</evidence>
<protein>
    <submittedName>
        <fullName evidence="2">Uncharacterized protein</fullName>
    </submittedName>
</protein>
<proteinExistence type="predicted"/>
<name>A0A6J5NBZ1_9CAUD</name>
<gene>
    <name evidence="2" type="ORF">UFOVP658_87</name>
</gene>